<evidence type="ECO:0000313" key="1">
    <source>
        <dbReference type="EMBL" id="MCP2729202.1"/>
    </source>
</evidence>
<organism evidence="1 2">
    <name type="scientific">Limnofasciculus baicalensis BBK-W-15</name>
    <dbReference type="NCBI Taxonomy" id="2699891"/>
    <lineage>
        <taxon>Bacteria</taxon>
        <taxon>Bacillati</taxon>
        <taxon>Cyanobacteriota</taxon>
        <taxon>Cyanophyceae</taxon>
        <taxon>Coleofasciculales</taxon>
        <taxon>Coleofasciculaceae</taxon>
        <taxon>Limnofasciculus</taxon>
        <taxon>Limnofasciculus baicalensis</taxon>
    </lineage>
</organism>
<protein>
    <submittedName>
        <fullName evidence="1">Uncharacterized protein</fullName>
    </submittedName>
</protein>
<keyword evidence="2" id="KW-1185">Reference proteome</keyword>
<evidence type="ECO:0000313" key="2">
    <source>
        <dbReference type="Proteomes" id="UP001204953"/>
    </source>
</evidence>
<dbReference type="EMBL" id="JAMZMM010000099">
    <property type="protein sequence ID" value="MCP2729202.1"/>
    <property type="molecule type" value="Genomic_DNA"/>
</dbReference>
<accession>A0AAE3GV85</accession>
<proteinExistence type="predicted"/>
<dbReference type="Proteomes" id="UP001204953">
    <property type="component" value="Unassembled WGS sequence"/>
</dbReference>
<comment type="caution">
    <text evidence="1">The sequence shown here is derived from an EMBL/GenBank/DDBJ whole genome shotgun (WGS) entry which is preliminary data.</text>
</comment>
<dbReference type="AlphaFoldDB" id="A0AAE3GV85"/>
<sequence length="152" mass="17275">MTTNTDNYQLDNELTLHDSTQTPLTLQTITLSLTQENDQIIDCRLTFHVNLEVYQRIDNNALFNLKPEIRGLLSAGKFQPSPDIQIETILKPDLLPLLLENATNASEAAAYILNLSQQQPQLISESNNEPPENFQAPYSLLSTERWNMEMLC</sequence>
<gene>
    <name evidence="1" type="ORF">NJ959_12115</name>
</gene>
<dbReference type="RefSeq" id="WP_254011987.1">
    <property type="nucleotide sequence ID" value="NZ_JAMZMM010000099.1"/>
</dbReference>
<reference evidence="1" key="1">
    <citation type="submission" date="2022-06" db="EMBL/GenBank/DDBJ databases">
        <title>New cyanobacteria of genus Symplocastrum in benthos of Lake Baikal.</title>
        <authorList>
            <person name="Sorokovikova E."/>
            <person name="Tikhonova I."/>
            <person name="Krasnopeev A."/>
            <person name="Evseev P."/>
            <person name="Gladkikh A."/>
            <person name="Belykh O."/>
        </authorList>
    </citation>
    <scope>NUCLEOTIDE SEQUENCE</scope>
    <source>
        <strain evidence="1">BBK-W-15</strain>
    </source>
</reference>
<name>A0AAE3GV85_9CYAN</name>